<name>A0A2X0QNT4_BROTH</name>
<proteinExistence type="predicted"/>
<accession>A0A2X0QNT4</accession>
<gene>
    <name evidence="2" type="ORF">BTBSAS_60116</name>
</gene>
<keyword evidence="1" id="KW-0472">Membrane</keyword>
<organism evidence="2 3">
    <name type="scientific">Brochothrix thermosphacta</name>
    <name type="common">Microbacterium thermosphactum</name>
    <dbReference type="NCBI Taxonomy" id="2756"/>
    <lineage>
        <taxon>Bacteria</taxon>
        <taxon>Bacillati</taxon>
        <taxon>Bacillota</taxon>
        <taxon>Bacilli</taxon>
        <taxon>Bacillales</taxon>
        <taxon>Listeriaceae</taxon>
        <taxon>Brochothrix</taxon>
    </lineage>
</organism>
<dbReference type="Proteomes" id="UP000270190">
    <property type="component" value="Unassembled WGS sequence"/>
</dbReference>
<keyword evidence="1" id="KW-1133">Transmembrane helix</keyword>
<evidence type="ECO:0000313" key="2">
    <source>
        <dbReference type="EMBL" id="SPP29813.1"/>
    </source>
</evidence>
<sequence>MIIINYRDILIIDEGGVIYEKIQTFNGSIRYWIQNISYWDGIFIYISSYFYIYK</sequence>
<keyword evidence="1" id="KW-0812">Transmembrane</keyword>
<reference evidence="3" key="1">
    <citation type="submission" date="2018-04" db="EMBL/GenBank/DDBJ databases">
        <authorList>
            <person name="Illikoud N."/>
        </authorList>
    </citation>
    <scope>NUCLEOTIDE SEQUENCE [LARGE SCALE GENOMIC DNA]</scope>
</reference>
<evidence type="ECO:0000256" key="1">
    <source>
        <dbReference type="SAM" id="Phobius"/>
    </source>
</evidence>
<evidence type="ECO:0000313" key="3">
    <source>
        <dbReference type="Proteomes" id="UP000270190"/>
    </source>
</evidence>
<feature type="transmembrane region" description="Helical" evidence="1">
    <location>
        <begin position="36"/>
        <end position="53"/>
    </location>
</feature>
<protein>
    <submittedName>
        <fullName evidence="2">Uncharacterized protein</fullName>
    </submittedName>
</protein>
<dbReference type="EMBL" id="OUNC01000056">
    <property type="protein sequence ID" value="SPP29813.1"/>
    <property type="molecule type" value="Genomic_DNA"/>
</dbReference>
<dbReference type="AlphaFoldDB" id="A0A2X0QNT4"/>